<sequence length="310" mass="33348">MADAGKNLEVQYCKILKRESSEAGILPEFHCSDFEQAQTLSELGSLVRHDPSVLLHLQPDICDRPLKGRKDLRAIGQKLRELDECQDMNELLVVAAEYGLEELGSSLLEHGADVNYQDSTGRSILHAACENMKLPLVWLLVESGADVTIADASGKTPLMIAAGLNLGPVISALVDGRADLSCLYLSSIAPPLIQLLHAGDMEAAKALVRGGSSRPEGSGPDGDGTLHYAVKAGDTTMIELLLDKNVDIRALNGELHTALVVAANHEQPRALRLLLEHRAGIVFSNELTLLAALLEEKSLSEAITELLDDQ</sequence>
<gene>
    <name evidence="4" type="ORF">B0A50_01718</name>
</gene>
<dbReference type="Pfam" id="PF12796">
    <property type="entry name" value="Ank_2"/>
    <property type="match status" value="2"/>
</dbReference>
<comment type="caution">
    <text evidence="4">The sequence shown here is derived from an EMBL/GenBank/DDBJ whole genome shotgun (WGS) entry which is preliminary data.</text>
</comment>
<feature type="repeat" description="ANK" evidence="3">
    <location>
        <begin position="87"/>
        <end position="119"/>
    </location>
</feature>
<dbReference type="OrthoDB" id="195446at2759"/>
<dbReference type="PROSITE" id="PS50088">
    <property type="entry name" value="ANK_REPEAT"/>
    <property type="match status" value="3"/>
</dbReference>
<keyword evidence="1" id="KW-0677">Repeat</keyword>
<feature type="repeat" description="ANK" evidence="3">
    <location>
        <begin position="221"/>
        <end position="253"/>
    </location>
</feature>
<feature type="repeat" description="ANK" evidence="3">
    <location>
        <begin position="120"/>
        <end position="152"/>
    </location>
</feature>
<evidence type="ECO:0000256" key="2">
    <source>
        <dbReference type="ARBA" id="ARBA00023043"/>
    </source>
</evidence>
<evidence type="ECO:0000313" key="5">
    <source>
        <dbReference type="Proteomes" id="UP000308549"/>
    </source>
</evidence>
<dbReference type="Gene3D" id="1.25.40.20">
    <property type="entry name" value="Ankyrin repeat-containing domain"/>
    <property type="match status" value="2"/>
</dbReference>
<dbReference type="SUPFAM" id="SSF48403">
    <property type="entry name" value="Ankyrin repeat"/>
    <property type="match status" value="1"/>
</dbReference>
<dbReference type="PANTHER" id="PTHR24198">
    <property type="entry name" value="ANKYRIN REPEAT AND PROTEIN KINASE DOMAIN-CONTAINING PROTEIN"/>
    <property type="match status" value="1"/>
</dbReference>
<organism evidence="4 5">
    <name type="scientific">Salinomyces thailandicus</name>
    <dbReference type="NCBI Taxonomy" id="706561"/>
    <lineage>
        <taxon>Eukaryota</taxon>
        <taxon>Fungi</taxon>
        <taxon>Dikarya</taxon>
        <taxon>Ascomycota</taxon>
        <taxon>Pezizomycotina</taxon>
        <taxon>Dothideomycetes</taxon>
        <taxon>Dothideomycetidae</taxon>
        <taxon>Mycosphaerellales</taxon>
        <taxon>Teratosphaeriaceae</taxon>
        <taxon>Salinomyces</taxon>
    </lineage>
</organism>
<dbReference type="InterPro" id="IPR002110">
    <property type="entry name" value="Ankyrin_rpt"/>
</dbReference>
<dbReference type="PANTHER" id="PTHR24198:SF165">
    <property type="entry name" value="ANKYRIN REPEAT-CONTAINING PROTEIN-RELATED"/>
    <property type="match status" value="1"/>
</dbReference>
<reference evidence="4 5" key="1">
    <citation type="submission" date="2017-03" db="EMBL/GenBank/DDBJ databases">
        <title>Genomes of endolithic fungi from Antarctica.</title>
        <authorList>
            <person name="Coleine C."/>
            <person name="Masonjones S."/>
            <person name="Stajich J.E."/>
        </authorList>
    </citation>
    <scope>NUCLEOTIDE SEQUENCE [LARGE SCALE GENOMIC DNA]</scope>
    <source>
        <strain evidence="4 5">CCFEE 6315</strain>
    </source>
</reference>
<accession>A0A4U0U8L8</accession>
<proteinExistence type="predicted"/>
<evidence type="ECO:0000313" key="4">
    <source>
        <dbReference type="EMBL" id="TKA31641.1"/>
    </source>
</evidence>
<dbReference type="SMART" id="SM00248">
    <property type="entry name" value="ANK"/>
    <property type="match status" value="5"/>
</dbReference>
<dbReference type="PROSITE" id="PS50297">
    <property type="entry name" value="ANK_REP_REGION"/>
    <property type="match status" value="2"/>
</dbReference>
<dbReference type="EMBL" id="NAJL01000007">
    <property type="protein sequence ID" value="TKA31641.1"/>
    <property type="molecule type" value="Genomic_DNA"/>
</dbReference>
<dbReference type="InterPro" id="IPR036770">
    <property type="entry name" value="Ankyrin_rpt-contain_sf"/>
</dbReference>
<keyword evidence="2 3" id="KW-0040">ANK repeat</keyword>
<evidence type="ECO:0000256" key="3">
    <source>
        <dbReference type="PROSITE-ProRule" id="PRU00023"/>
    </source>
</evidence>
<dbReference type="AlphaFoldDB" id="A0A4U0U8L8"/>
<evidence type="ECO:0000256" key="1">
    <source>
        <dbReference type="ARBA" id="ARBA00022737"/>
    </source>
</evidence>
<name>A0A4U0U8L8_9PEZI</name>
<protein>
    <submittedName>
        <fullName evidence="4">Uncharacterized protein</fullName>
    </submittedName>
</protein>
<keyword evidence="5" id="KW-1185">Reference proteome</keyword>
<dbReference type="Proteomes" id="UP000308549">
    <property type="component" value="Unassembled WGS sequence"/>
</dbReference>